<organism evidence="3 4">
    <name type="scientific">Cinchona calisaya</name>
    <dbReference type="NCBI Taxonomy" id="153742"/>
    <lineage>
        <taxon>Eukaryota</taxon>
        <taxon>Viridiplantae</taxon>
        <taxon>Streptophyta</taxon>
        <taxon>Embryophyta</taxon>
        <taxon>Tracheophyta</taxon>
        <taxon>Spermatophyta</taxon>
        <taxon>Magnoliopsida</taxon>
        <taxon>eudicotyledons</taxon>
        <taxon>Gunneridae</taxon>
        <taxon>Pentapetalae</taxon>
        <taxon>asterids</taxon>
        <taxon>lamiids</taxon>
        <taxon>Gentianales</taxon>
        <taxon>Rubiaceae</taxon>
        <taxon>Cinchonoideae</taxon>
        <taxon>Cinchoneae</taxon>
        <taxon>Cinchona</taxon>
    </lineage>
</organism>
<evidence type="ECO:0000313" key="3">
    <source>
        <dbReference type="EMBL" id="KAL3501025.1"/>
    </source>
</evidence>
<sequence>MTGSSRRNSTRSRIKPAAEAGDDQSGSNVRSNVKPRSQREKDQSLLRIINASSKAFIGLGSLAALIAVLLIFRLVNTVEEPEKPRVVTPFPAPKLMDLPMVKHSFVN</sequence>
<feature type="region of interest" description="Disordered" evidence="1">
    <location>
        <begin position="1"/>
        <end position="43"/>
    </location>
</feature>
<gene>
    <name evidence="3" type="ORF">ACH5RR_035474</name>
</gene>
<dbReference type="EMBL" id="JBJUIK010000015">
    <property type="protein sequence ID" value="KAL3501025.1"/>
    <property type="molecule type" value="Genomic_DNA"/>
</dbReference>
<feature type="compositionally biased region" description="Polar residues" evidence="1">
    <location>
        <begin position="24"/>
        <end position="35"/>
    </location>
</feature>
<evidence type="ECO:0000256" key="1">
    <source>
        <dbReference type="SAM" id="MobiDB-lite"/>
    </source>
</evidence>
<keyword evidence="2" id="KW-0472">Membrane</keyword>
<comment type="caution">
    <text evidence="3">The sequence shown here is derived from an EMBL/GenBank/DDBJ whole genome shotgun (WGS) entry which is preliminary data.</text>
</comment>
<name>A0ABD2Y5D2_9GENT</name>
<dbReference type="AlphaFoldDB" id="A0ABD2Y5D2"/>
<feature type="transmembrane region" description="Helical" evidence="2">
    <location>
        <begin position="55"/>
        <end position="75"/>
    </location>
</feature>
<evidence type="ECO:0000313" key="4">
    <source>
        <dbReference type="Proteomes" id="UP001630127"/>
    </source>
</evidence>
<reference evidence="3 4" key="1">
    <citation type="submission" date="2024-11" db="EMBL/GenBank/DDBJ databases">
        <title>A near-complete genome assembly of Cinchona calisaya.</title>
        <authorList>
            <person name="Lian D.C."/>
            <person name="Zhao X.W."/>
            <person name="Wei L."/>
        </authorList>
    </citation>
    <scope>NUCLEOTIDE SEQUENCE [LARGE SCALE GENOMIC DNA]</scope>
    <source>
        <tissue evidence="3">Nenye</tissue>
    </source>
</reference>
<accession>A0ABD2Y5D2</accession>
<proteinExistence type="predicted"/>
<keyword evidence="2" id="KW-0812">Transmembrane</keyword>
<keyword evidence="4" id="KW-1185">Reference proteome</keyword>
<dbReference type="Proteomes" id="UP001630127">
    <property type="component" value="Unassembled WGS sequence"/>
</dbReference>
<evidence type="ECO:0000256" key="2">
    <source>
        <dbReference type="SAM" id="Phobius"/>
    </source>
</evidence>
<keyword evidence="2" id="KW-1133">Transmembrane helix</keyword>
<protein>
    <submittedName>
        <fullName evidence="3">Uncharacterized protein</fullName>
    </submittedName>
</protein>